<keyword evidence="11" id="KW-0735">Signal-anchor</keyword>
<dbReference type="InterPro" id="IPR046450">
    <property type="entry name" value="PA_dom_sf"/>
</dbReference>
<evidence type="ECO:0000256" key="5">
    <source>
        <dbReference type="ARBA" id="ARBA00022475"/>
    </source>
</evidence>
<keyword evidence="8" id="KW-0479">Metal-binding</keyword>
<name>A0ABD3WKB7_SINWO</name>
<evidence type="ECO:0000313" key="24">
    <source>
        <dbReference type="Proteomes" id="UP001634394"/>
    </source>
</evidence>
<evidence type="ECO:0000256" key="8">
    <source>
        <dbReference type="ARBA" id="ARBA00022723"/>
    </source>
</evidence>
<dbReference type="Gene3D" id="3.50.30.30">
    <property type="match status" value="1"/>
</dbReference>
<keyword evidence="10" id="KW-0862">Zinc</keyword>
<dbReference type="GO" id="GO:0005886">
    <property type="term" value="C:plasma membrane"/>
    <property type="evidence" value="ECO:0007669"/>
    <property type="project" value="UniProtKB-SubCell"/>
</dbReference>
<dbReference type="GO" id="GO:0004181">
    <property type="term" value="F:metallocarboxypeptidase activity"/>
    <property type="evidence" value="ECO:0007669"/>
    <property type="project" value="UniProtKB-EC"/>
</dbReference>
<dbReference type="EC" id="3.4.17.21" evidence="18"/>
<feature type="domain" description="Transferrin receptor-like dimerisation" evidence="21">
    <location>
        <begin position="645"/>
        <end position="764"/>
    </location>
</feature>
<accession>A0ABD3WKB7</accession>
<evidence type="ECO:0000256" key="6">
    <source>
        <dbReference type="ARBA" id="ARBA00022670"/>
    </source>
</evidence>
<dbReference type="SUPFAM" id="SSF47672">
    <property type="entry name" value="Transferrin receptor-like dimerisation domain"/>
    <property type="match status" value="1"/>
</dbReference>
<dbReference type="PANTHER" id="PTHR10404">
    <property type="entry name" value="N-ACETYLATED-ALPHA-LINKED ACIDIC DIPEPTIDASE"/>
    <property type="match status" value="1"/>
</dbReference>
<dbReference type="Pfam" id="PF04389">
    <property type="entry name" value="Peptidase_M28"/>
    <property type="match status" value="1"/>
</dbReference>
<reference evidence="23 24" key="1">
    <citation type="submission" date="2024-11" db="EMBL/GenBank/DDBJ databases">
        <title>Chromosome-level genome assembly of the freshwater bivalve Anodonta woodiana.</title>
        <authorList>
            <person name="Chen X."/>
        </authorList>
    </citation>
    <scope>NUCLEOTIDE SEQUENCE [LARGE SCALE GENOMIC DNA]</scope>
    <source>
        <strain evidence="23">MN2024</strain>
        <tissue evidence="23">Gills</tissue>
    </source>
</reference>
<protein>
    <recommendedName>
        <fullName evidence="18">glutamate carboxypeptidase II</fullName>
        <ecNumber evidence="18">3.4.17.21</ecNumber>
    </recommendedName>
</protein>
<dbReference type="Gene3D" id="1.20.930.40">
    <property type="entry name" value="Transferrin receptor-like, dimerisation domain"/>
    <property type="match status" value="1"/>
</dbReference>
<evidence type="ECO:0000256" key="4">
    <source>
        <dbReference type="ARBA" id="ARBA00011738"/>
    </source>
</evidence>
<proteinExistence type="inferred from homology"/>
<dbReference type="Pfam" id="PF02225">
    <property type="entry name" value="PA"/>
    <property type="match status" value="1"/>
</dbReference>
<dbReference type="Gene3D" id="3.40.630.10">
    <property type="entry name" value="Zn peptidases"/>
    <property type="match status" value="1"/>
</dbReference>
<comment type="catalytic activity">
    <reaction evidence="17">
        <text>Release of an unsubstituted, C-terminal glutamyl residue, typically from Ac-Asp-Glu or folylpoly-gamma-glutamates.</text>
        <dbReference type="EC" id="3.4.17.21"/>
    </reaction>
</comment>
<feature type="transmembrane region" description="Helical" evidence="19">
    <location>
        <begin position="21"/>
        <end position="48"/>
    </location>
</feature>
<evidence type="ECO:0000256" key="19">
    <source>
        <dbReference type="SAM" id="Phobius"/>
    </source>
</evidence>
<evidence type="ECO:0000259" key="21">
    <source>
        <dbReference type="Pfam" id="PF04253"/>
    </source>
</evidence>
<sequence length="773" mass="87317">MDEFSSMENIVGEKKKAVKTRLVYVLLLLTAAAGLGIGIGIAIGRLAICPNEKQEIQPDGVFLPGISEALIKDGDPTIGDELIQAIKSENIAKFLRDLTNEPHLAGTPADKRQAEELRDFWLNAGLDHVTITPYKVLLSYPNSTEPNFVELLSDNHTLYKSPLHEAIIRPEENKTDVVPPFNAYSAPGDEYGDLIYVNYGRVEDYDFLHVNRSINVSGNIVIARYGKIFRGDKVHFAEKNGAKGIIIFSDPEDYTDKDTSRVYDKDWWLPKSGAQRGTVYIGDGDPLTPDYPATETAYRYAENASDQEFYLPKIPAHPIGYEIAEHIMGALEGEEVPESWRGGLNIAYRFGGLKNGTRIHIKISTRNEEVMTYNTIGILRGQVEPDRYVLLGNHRDAWVFGAFDPSSGTAVMMEIARAMGEIKKTKNWRPRRSIIFCSWGAEEYGLVGSIEWIEHYTKSLGARAVAYLNVDIAVEGNATIRAEGTPLMYHATFEAAKRVPNPNDTETSLGRKTVYDTWMHYLPHENNDRPRVNLPGSGSDYAGFRDRLGVPCIDISYIYDEKRFQIPSYPLYHSVYETFYVVEQLIDRGFKYHRAVGQVWAEMARNLADTVIIPFNVSDYSRTLKELTRTLLKDYNKTLSDNFINTQLLQDAVDNFSMEVNSFQQKLTQVNRNDPLAVRKINDQLMNLDRAFLDPAGLPGRRLKRHILLTESTIDNYSGASFPGIVDGLFEINKSSNSTEKWKILKHHYSVILFTIQSAASTLKDVSDFMYNY</sequence>
<evidence type="ECO:0000256" key="15">
    <source>
        <dbReference type="ARBA" id="ARBA00023136"/>
    </source>
</evidence>
<comment type="caution">
    <text evidence="23">The sequence shown here is derived from an EMBL/GenBank/DDBJ whole genome shotgun (WGS) entry which is preliminary data.</text>
</comment>
<evidence type="ECO:0000256" key="7">
    <source>
        <dbReference type="ARBA" id="ARBA00022692"/>
    </source>
</evidence>
<feature type="domain" description="Peptidase M28" evidence="22">
    <location>
        <begin position="374"/>
        <end position="577"/>
    </location>
</feature>
<evidence type="ECO:0000256" key="11">
    <source>
        <dbReference type="ARBA" id="ARBA00022968"/>
    </source>
</evidence>
<dbReference type="FunFam" id="1.20.930.40:FF:000001">
    <property type="entry name" value="N-acetylated-alpha-linked acidic dipeptidase 2"/>
    <property type="match status" value="1"/>
</dbReference>
<evidence type="ECO:0000256" key="1">
    <source>
        <dbReference type="ARBA" id="ARBA00001947"/>
    </source>
</evidence>
<dbReference type="FunFam" id="3.40.630.10:FF:000089">
    <property type="entry name" value="N-acetylated alpha-linked acidic dipeptidase like 1"/>
    <property type="match status" value="1"/>
</dbReference>
<comment type="cofactor">
    <cofactor evidence="1">
        <name>Zn(2+)</name>
        <dbReference type="ChEBI" id="CHEBI:29105"/>
    </cofactor>
</comment>
<dbReference type="EMBL" id="JBJQND010000006">
    <property type="protein sequence ID" value="KAL3873961.1"/>
    <property type="molecule type" value="Genomic_DNA"/>
</dbReference>
<keyword evidence="15 19" id="KW-0472">Membrane</keyword>
<dbReference type="GO" id="GO:0006508">
    <property type="term" value="P:proteolysis"/>
    <property type="evidence" value="ECO:0007669"/>
    <property type="project" value="UniProtKB-KW"/>
</dbReference>
<dbReference type="CDD" id="cd08022">
    <property type="entry name" value="M28_PSMA_like"/>
    <property type="match status" value="1"/>
</dbReference>
<keyword evidence="9" id="KW-0378">Hydrolase</keyword>
<evidence type="ECO:0000256" key="18">
    <source>
        <dbReference type="ARBA" id="ARBA00066561"/>
    </source>
</evidence>
<evidence type="ECO:0000256" key="10">
    <source>
        <dbReference type="ARBA" id="ARBA00022833"/>
    </source>
</evidence>
<organism evidence="23 24">
    <name type="scientific">Sinanodonta woodiana</name>
    <name type="common">Chinese pond mussel</name>
    <name type="synonym">Anodonta woodiana</name>
    <dbReference type="NCBI Taxonomy" id="1069815"/>
    <lineage>
        <taxon>Eukaryota</taxon>
        <taxon>Metazoa</taxon>
        <taxon>Spiralia</taxon>
        <taxon>Lophotrochozoa</taxon>
        <taxon>Mollusca</taxon>
        <taxon>Bivalvia</taxon>
        <taxon>Autobranchia</taxon>
        <taxon>Heteroconchia</taxon>
        <taxon>Palaeoheterodonta</taxon>
        <taxon>Unionida</taxon>
        <taxon>Unionoidea</taxon>
        <taxon>Unionidae</taxon>
        <taxon>Unioninae</taxon>
        <taxon>Sinanodonta</taxon>
    </lineage>
</organism>
<evidence type="ECO:0000259" key="20">
    <source>
        <dbReference type="Pfam" id="PF02225"/>
    </source>
</evidence>
<dbReference type="AlphaFoldDB" id="A0ABD3WKB7"/>
<dbReference type="InterPro" id="IPR007484">
    <property type="entry name" value="Peptidase_M28"/>
</dbReference>
<evidence type="ECO:0000256" key="12">
    <source>
        <dbReference type="ARBA" id="ARBA00022989"/>
    </source>
</evidence>
<dbReference type="CDD" id="cd02121">
    <property type="entry name" value="PA_GCPII_like"/>
    <property type="match status" value="1"/>
</dbReference>
<evidence type="ECO:0000256" key="3">
    <source>
        <dbReference type="ARBA" id="ARBA00005634"/>
    </source>
</evidence>
<dbReference type="Pfam" id="PF04253">
    <property type="entry name" value="TFR_dimer"/>
    <property type="match status" value="1"/>
</dbReference>
<dbReference type="InterPro" id="IPR036757">
    <property type="entry name" value="TFR-like_dimer_dom_sf"/>
</dbReference>
<keyword evidence="24" id="KW-1185">Reference proteome</keyword>
<keyword evidence="13" id="KW-0224">Dipeptidase</keyword>
<feature type="domain" description="PA" evidence="20">
    <location>
        <begin position="193"/>
        <end position="277"/>
    </location>
</feature>
<dbReference type="InterPro" id="IPR003137">
    <property type="entry name" value="PA_domain"/>
</dbReference>
<comment type="subcellular location">
    <subcellularLocation>
        <location evidence="2">Cell membrane</location>
        <topology evidence="2">Single-pass type II membrane protein</topology>
    </subcellularLocation>
</comment>
<evidence type="ECO:0000256" key="13">
    <source>
        <dbReference type="ARBA" id="ARBA00022997"/>
    </source>
</evidence>
<dbReference type="SUPFAM" id="SSF52025">
    <property type="entry name" value="PA domain"/>
    <property type="match status" value="1"/>
</dbReference>
<comment type="subunit">
    <text evidence="4">Homodimer.</text>
</comment>
<keyword evidence="14" id="KW-0482">Metalloprotease</keyword>
<gene>
    <name evidence="23" type="ORF">ACJMK2_037036</name>
</gene>
<evidence type="ECO:0000313" key="23">
    <source>
        <dbReference type="EMBL" id="KAL3873961.1"/>
    </source>
</evidence>
<dbReference type="InterPro" id="IPR007365">
    <property type="entry name" value="TFR-like_dimer_dom"/>
</dbReference>
<keyword evidence="6" id="KW-0645">Protease</keyword>
<keyword evidence="12 19" id="KW-1133">Transmembrane helix</keyword>
<dbReference type="PANTHER" id="PTHR10404:SF77">
    <property type="entry name" value="GLUTAMATE CARBOXYPEPTIDASE 2 HOMOLOG"/>
    <property type="match status" value="1"/>
</dbReference>
<dbReference type="GO" id="GO:0016805">
    <property type="term" value="F:dipeptidase activity"/>
    <property type="evidence" value="ECO:0007669"/>
    <property type="project" value="UniProtKB-KW"/>
</dbReference>
<evidence type="ECO:0000256" key="16">
    <source>
        <dbReference type="ARBA" id="ARBA00023180"/>
    </source>
</evidence>
<keyword evidence="16" id="KW-0325">Glycoprotein</keyword>
<comment type="similarity">
    <text evidence="3">Belongs to the peptidase M28 family. M28B subfamily.</text>
</comment>
<evidence type="ECO:0000256" key="14">
    <source>
        <dbReference type="ARBA" id="ARBA00023049"/>
    </source>
</evidence>
<evidence type="ECO:0000256" key="9">
    <source>
        <dbReference type="ARBA" id="ARBA00022801"/>
    </source>
</evidence>
<evidence type="ECO:0000256" key="17">
    <source>
        <dbReference type="ARBA" id="ARBA00052003"/>
    </source>
</evidence>
<evidence type="ECO:0000256" key="2">
    <source>
        <dbReference type="ARBA" id="ARBA00004401"/>
    </source>
</evidence>
<dbReference type="Proteomes" id="UP001634394">
    <property type="component" value="Unassembled WGS sequence"/>
</dbReference>
<dbReference type="SUPFAM" id="SSF53187">
    <property type="entry name" value="Zn-dependent exopeptidases"/>
    <property type="match status" value="1"/>
</dbReference>
<dbReference type="PROSITE" id="PS50890">
    <property type="entry name" value="PUA"/>
    <property type="match status" value="1"/>
</dbReference>
<dbReference type="GO" id="GO:0046872">
    <property type="term" value="F:metal ion binding"/>
    <property type="evidence" value="ECO:0007669"/>
    <property type="project" value="UniProtKB-KW"/>
</dbReference>
<dbReference type="FunFam" id="3.50.30.30:FF:000002">
    <property type="entry name" value="N-acetylated-alpha-linked acidic dipeptidase 2"/>
    <property type="match status" value="1"/>
</dbReference>
<keyword evidence="7 19" id="KW-0812">Transmembrane</keyword>
<evidence type="ECO:0000259" key="22">
    <source>
        <dbReference type="Pfam" id="PF04389"/>
    </source>
</evidence>
<dbReference type="InterPro" id="IPR039373">
    <property type="entry name" value="Peptidase_M28B"/>
</dbReference>
<keyword evidence="5" id="KW-1003">Cell membrane</keyword>